<dbReference type="AlphaFoldDB" id="A0A809RL75"/>
<dbReference type="Pfam" id="PF02635">
    <property type="entry name" value="DsrE"/>
    <property type="match status" value="1"/>
</dbReference>
<gene>
    <name evidence="2" type="ORF">SFSGTM_28930</name>
</gene>
<evidence type="ECO:0000313" key="3">
    <source>
        <dbReference type="Proteomes" id="UP000463939"/>
    </source>
</evidence>
<dbReference type="InterPro" id="IPR003787">
    <property type="entry name" value="Sulphur_relay_DsrE/F-like"/>
</dbReference>
<sequence>MCFITKKRIFMLAIALTALPAASAIAGEDDGFAPGGTAIDHHTEQFTNLKIVMDLKAESPASTGFGATVAARILSHPGTQLIVIIEGPGITTFAKKNYLDHQGIVDNWVELAQKGVHIEYCGNSVRGAGLKPADMIGLSEKNPATVNSGAFPSLAHYESLGYNPIVTTLLEK</sequence>
<evidence type="ECO:0008006" key="4">
    <source>
        <dbReference type="Google" id="ProtNLM"/>
    </source>
</evidence>
<keyword evidence="3" id="KW-1185">Reference proteome</keyword>
<feature type="chain" id="PRO_5032325105" description="DsrE/DsrF-like family protein" evidence="1">
    <location>
        <begin position="27"/>
        <end position="172"/>
    </location>
</feature>
<reference evidence="3" key="1">
    <citation type="submission" date="2019-11" db="EMBL/GenBank/DDBJ databases">
        <title>Isolation and characterization of a novel species in the genus Sulfuriferula.</title>
        <authorList>
            <person name="Mochizuki J."/>
            <person name="Kojima H."/>
            <person name="Fukui M."/>
        </authorList>
    </citation>
    <scope>NUCLEOTIDE SEQUENCE [LARGE SCALE GENOMIC DNA]</scope>
    <source>
        <strain evidence="3">SGTM</strain>
    </source>
</reference>
<evidence type="ECO:0000256" key="1">
    <source>
        <dbReference type="SAM" id="SignalP"/>
    </source>
</evidence>
<dbReference type="KEGG" id="sniv:SFSGTM_28930"/>
<protein>
    <recommendedName>
        <fullName evidence="4">DsrE/DsrF-like family protein</fullName>
    </recommendedName>
</protein>
<dbReference type="InterPro" id="IPR027396">
    <property type="entry name" value="DsrEFH-like"/>
</dbReference>
<proteinExistence type="predicted"/>
<dbReference type="SUPFAM" id="SSF75169">
    <property type="entry name" value="DsrEFH-like"/>
    <property type="match status" value="1"/>
</dbReference>
<keyword evidence="1" id="KW-0732">Signal</keyword>
<feature type="signal peptide" evidence="1">
    <location>
        <begin position="1"/>
        <end position="26"/>
    </location>
</feature>
<evidence type="ECO:0000313" key="2">
    <source>
        <dbReference type="EMBL" id="BBP02185.1"/>
    </source>
</evidence>
<name>A0A809RL75_9PROT</name>
<organism evidence="2 3">
    <name type="scientific">Sulfuriferula nivalis</name>
    <dbReference type="NCBI Taxonomy" id="2675298"/>
    <lineage>
        <taxon>Bacteria</taxon>
        <taxon>Pseudomonadati</taxon>
        <taxon>Pseudomonadota</taxon>
        <taxon>Betaproteobacteria</taxon>
        <taxon>Nitrosomonadales</taxon>
        <taxon>Sulfuricellaceae</taxon>
        <taxon>Sulfuriferula</taxon>
    </lineage>
</organism>
<dbReference type="EMBL" id="AP021881">
    <property type="protein sequence ID" value="BBP02185.1"/>
    <property type="molecule type" value="Genomic_DNA"/>
</dbReference>
<dbReference type="Proteomes" id="UP000463939">
    <property type="component" value="Chromosome"/>
</dbReference>
<dbReference type="Gene3D" id="3.40.1260.10">
    <property type="entry name" value="DsrEFH-like"/>
    <property type="match status" value="1"/>
</dbReference>
<accession>A0A809RL75</accession>